<dbReference type="STRING" id="51031.W2T5T6"/>
<protein>
    <submittedName>
        <fullName evidence="1">Uncharacterized protein</fullName>
    </submittedName>
</protein>
<gene>
    <name evidence="1" type="ORF">NECAME_11101</name>
</gene>
<organism evidence="1 2">
    <name type="scientific">Necator americanus</name>
    <name type="common">Human hookworm</name>
    <dbReference type="NCBI Taxonomy" id="51031"/>
    <lineage>
        <taxon>Eukaryota</taxon>
        <taxon>Metazoa</taxon>
        <taxon>Ecdysozoa</taxon>
        <taxon>Nematoda</taxon>
        <taxon>Chromadorea</taxon>
        <taxon>Rhabditida</taxon>
        <taxon>Rhabditina</taxon>
        <taxon>Rhabditomorpha</taxon>
        <taxon>Strongyloidea</taxon>
        <taxon>Ancylostomatidae</taxon>
        <taxon>Bunostominae</taxon>
        <taxon>Necator</taxon>
    </lineage>
</organism>
<accession>W2T5T6</accession>
<sequence length="152" mass="17562">MFLSDNENDAITAYIQETRSFQSTSRVLFPAHDSECLLRVVQGSFKNKPAEPLHHVVFSLTDSPDSPAYSLFRSAVLEDAVDLCRRCLECHILFRLLDRSTETKKPIQNLMAKLKQYPLYRMIHIAIACDRQDLFTDANLDYLNKMNSSFQR</sequence>
<keyword evidence="2" id="KW-1185">Reference proteome</keyword>
<dbReference type="OrthoDB" id="10021675at2759"/>
<dbReference type="OMA" id="CLECHIL"/>
<evidence type="ECO:0000313" key="1">
    <source>
        <dbReference type="EMBL" id="ETN77375.1"/>
    </source>
</evidence>
<proteinExistence type="predicted"/>
<name>W2T5T6_NECAM</name>
<dbReference type="Proteomes" id="UP000053676">
    <property type="component" value="Unassembled WGS sequence"/>
</dbReference>
<dbReference type="AlphaFoldDB" id="W2T5T6"/>
<dbReference type="EMBL" id="KI660175">
    <property type="protein sequence ID" value="ETN77375.1"/>
    <property type="molecule type" value="Genomic_DNA"/>
</dbReference>
<evidence type="ECO:0000313" key="2">
    <source>
        <dbReference type="Proteomes" id="UP000053676"/>
    </source>
</evidence>
<dbReference type="KEGG" id="nai:NECAME_11101"/>
<reference evidence="2" key="1">
    <citation type="journal article" date="2014" name="Nat. Genet.">
        <title>Genome of the human hookworm Necator americanus.</title>
        <authorList>
            <person name="Tang Y.T."/>
            <person name="Gao X."/>
            <person name="Rosa B.A."/>
            <person name="Abubucker S."/>
            <person name="Hallsworth-Pepin K."/>
            <person name="Martin J."/>
            <person name="Tyagi R."/>
            <person name="Heizer E."/>
            <person name="Zhang X."/>
            <person name="Bhonagiri-Palsikar V."/>
            <person name="Minx P."/>
            <person name="Warren W.C."/>
            <person name="Wang Q."/>
            <person name="Zhan B."/>
            <person name="Hotez P.J."/>
            <person name="Sternberg P.W."/>
            <person name="Dougall A."/>
            <person name="Gaze S.T."/>
            <person name="Mulvenna J."/>
            <person name="Sotillo J."/>
            <person name="Ranganathan S."/>
            <person name="Rabelo E.M."/>
            <person name="Wilson R.K."/>
            <person name="Felgner P.L."/>
            <person name="Bethony J."/>
            <person name="Hawdon J.M."/>
            <person name="Gasser R.B."/>
            <person name="Loukas A."/>
            <person name="Mitreva M."/>
        </authorList>
    </citation>
    <scope>NUCLEOTIDE SEQUENCE [LARGE SCALE GENOMIC DNA]</scope>
</reference>